<dbReference type="GO" id="GO:0003700">
    <property type="term" value="F:DNA-binding transcription factor activity"/>
    <property type="evidence" value="ECO:0000318"/>
    <property type="project" value="GO_Central"/>
</dbReference>
<dbReference type="PANTHER" id="PTHR46813:SF16">
    <property type="entry name" value="GATA TRANSCRIPTION FACTOR 18"/>
    <property type="match status" value="1"/>
</dbReference>
<feature type="region of interest" description="Disordered" evidence="9">
    <location>
        <begin position="93"/>
        <end position="119"/>
    </location>
</feature>
<evidence type="ECO:0000259" key="10">
    <source>
        <dbReference type="PROSITE" id="PS50114"/>
    </source>
</evidence>
<keyword evidence="5" id="KW-0238">DNA-binding</keyword>
<feature type="domain" description="GATA-type" evidence="10">
    <location>
        <begin position="133"/>
        <end position="165"/>
    </location>
</feature>
<evidence type="ECO:0000256" key="1">
    <source>
        <dbReference type="ARBA" id="ARBA00022723"/>
    </source>
</evidence>
<dbReference type="PROSITE" id="PS00344">
    <property type="entry name" value="GATA_ZN_FINGER_1"/>
    <property type="match status" value="1"/>
</dbReference>
<dbReference type="PROSITE" id="PS50114">
    <property type="entry name" value="GATA_ZN_FINGER_2"/>
    <property type="match status" value="1"/>
</dbReference>
<dbReference type="PANTHER" id="PTHR46813">
    <property type="entry name" value="GATA TRANSCRIPTION FACTOR 18"/>
    <property type="match status" value="1"/>
</dbReference>
<dbReference type="SMART" id="SM00401">
    <property type="entry name" value="ZnF_GATA"/>
    <property type="match status" value="1"/>
</dbReference>
<dbReference type="GO" id="GO:0008270">
    <property type="term" value="F:zinc ion binding"/>
    <property type="evidence" value="ECO:0007669"/>
    <property type="project" value="UniProtKB-KW"/>
</dbReference>
<dbReference type="STRING" id="29655.A0A0K9PD97"/>
<evidence type="ECO:0000313" key="12">
    <source>
        <dbReference type="Proteomes" id="UP000036987"/>
    </source>
</evidence>
<dbReference type="GO" id="GO:0005634">
    <property type="term" value="C:nucleus"/>
    <property type="evidence" value="ECO:0000318"/>
    <property type="project" value="GO_Central"/>
</dbReference>
<name>A0A0K9PD97_ZOSMR</name>
<keyword evidence="2 8" id="KW-0863">Zinc-finger</keyword>
<dbReference type="InterPro" id="IPR013088">
    <property type="entry name" value="Znf_NHR/GATA"/>
</dbReference>
<evidence type="ECO:0000256" key="8">
    <source>
        <dbReference type="PROSITE-ProRule" id="PRU00094"/>
    </source>
</evidence>
<reference evidence="12" key="1">
    <citation type="journal article" date="2016" name="Nature">
        <title>The genome of the seagrass Zostera marina reveals angiosperm adaptation to the sea.</title>
        <authorList>
            <person name="Olsen J.L."/>
            <person name="Rouze P."/>
            <person name="Verhelst B."/>
            <person name="Lin Y.-C."/>
            <person name="Bayer T."/>
            <person name="Collen J."/>
            <person name="Dattolo E."/>
            <person name="De Paoli E."/>
            <person name="Dittami S."/>
            <person name="Maumus F."/>
            <person name="Michel G."/>
            <person name="Kersting A."/>
            <person name="Lauritano C."/>
            <person name="Lohaus R."/>
            <person name="Toepel M."/>
            <person name="Tonon T."/>
            <person name="Vanneste K."/>
            <person name="Amirebrahimi M."/>
            <person name="Brakel J."/>
            <person name="Bostroem C."/>
            <person name="Chovatia M."/>
            <person name="Grimwood J."/>
            <person name="Jenkins J.W."/>
            <person name="Jueterbock A."/>
            <person name="Mraz A."/>
            <person name="Stam W.T."/>
            <person name="Tice H."/>
            <person name="Bornberg-Bauer E."/>
            <person name="Green P.J."/>
            <person name="Pearson G.A."/>
            <person name="Procaccini G."/>
            <person name="Duarte C.M."/>
            <person name="Schmutz J."/>
            <person name="Reusch T.B.H."/>
            <person name="Van de Peer Y."/>
        </authorList>
    </citation>
    <scope>NUCLEOTIDE SEQUENCE [LARGE SCALE GENOMIC DNA]</scope>
    <source>
        <strain evidence="12">cv. Finnish</strain>
    </source>
</reference>
<accession>A0A0K9PD97</accession>
<dbReference type="CDD" id="cd00202">
    <property type="entry name" value="ZnF_GATA"/>
    <property type="match status" value="1"/>
</dbReference>
<keyword evidence="3" id="KW-0862">Zinc</keyword>
<dbReference type="GO" id="GO:0006355">
    <property type="term" value="P:regulation of DNA-templated transcription"/>
    <property type="evidence" value="ECO:0000318"/>
    <property type="project" value="GO_Central"/>
</dbReference>
<keyword evidence="4" id="KW-0805">Transcription regulation</keyword>
<dbReference type="Gene3D" id="3.30.50.10">
    <property type="entry name" value="Erythroid Transcription Factor GATA-1, subunit A"/>
    <property type="match status" value="1"/>
</dbReference>
<evidence type="ECO:0000256" key="9">
    <source>
        <dbReference type="SAM" id="MobiDB-lite"/>
    </source>
</evidence>
<evidence type="ECO:0000256" key="3">
    <source>
        <dbReference type="ARBA" id="ARBA00022833"/>
    </source>
</evidence>
<dbReference type="GO" id="GO:0000976">
    <property type="term" value="F:transcription cis-regulatory region binding"/>
    <property type="evidence" value="ECO:0000318"/>
    <property type="project" value="GO_Central"/>
</dbReference>
<proteinExistence type="inferred from homology"/>
<evidence type="ECO:0000256" key="6">
    <source>
        <dbReference type="ARBA" id="ARBA00023163"/>
    </source>
</evidence>
<evidence type="ECO:0000313" key="11">
    <source>
        <dbReference type="EMBL" id="KMZ66175.1"/>
    </source>
</evidence>
<dbReference type="AlphaFoldDB" id="A0A0K9PD97"/>
<protein>
    <recommendedName>
        <fullName evidence="10">GATA-type domain-containing protein</fullName>
    </recommendedName>
</protein>
<evidence type="ECO:0000256" key="4">
    <source>
        <dbReference type="ARBA" id="ARBA00023015"/>
    </source>
</evidence>
<organism evidence="11 12">
    <name type="scientific">Zostera marina</name>
    <name type="common">Eelgrass</name>
    <dbReference type="NCBI Taxonomy" id="29655"/>
    <lineage>
        <taxon>Eukaryota</taxon>
        <taxon>Viridiplantae</taxon>
        <taxon>Streptophyta</taxon>
        <taxon>Embryophyta</taxon>
        <taxon>Tracheophyta</taxon>
        <taxon>Spermatophyta</taxon>
        <taxon>Magnoliopsida</taxon>
        <taxon>Liliopsida</taxon>
        <taxon>Zosteraceae</taxon>
        <taxon>Zostera</taxon>
    </lineage>
</organism>
<dbReference type="InterPro" id="IPR000679">
    <property type="entry name" value="Znf_GATA"/>
</dbReference>
<dbReference type="OrthoDB" id="2162994at2759"/>
<comment type="similarity">
    <text evidence="7">Belongs to the type IV zinc-finger family. Class B subfamily.</text>
</comment>
<keyword evidence="12" id="KW-1185">Reference proteome</keyword>
<keyword evidence="1" id="KW-0479">Metal-binding</keyword>
<evidence type="ECO:0000256" key="5">
    <source>
        <dbReference type="ARBA" id="ARBA00023125"/>
    </source>
</evidence>
<comment type="caution">
    <text evidence="11">The sequence shown here is derived from an EMBL/GenBank/DDBJ whole genome shotgun (WGS) entry which is preliminary data.</text>
</comment>
<dbReference type="EMBL" id="LFYR01000981">
    <property type="protein sequence ID" value="KMZ66175.1"/>
    <property type="molecule type" value="Genomic_DNA"/>
</dbReference>
<dbReference type="SUPFAM" id="SSF57716">
    <property type="entry name" value="Glucocorticoid receptor-like (DNA-binding domain)"/>
    <property type="match status" value="1"/>
</dbReference>
<dbReference type="Proteomes" id="UP000036987">
    <property type="component" value="Unassembled WGS sequence"/>
</dbReference>
<keyword evidence="6" id="KW-0804">Transcription</keyword>
<gene>
    <name evidence="11" type="ORF">ZOSMA_2G01860</name>
</gene>
<dbReference type="GO" id="GO:0009908">
    <property type="term" value="P:flower development"/>
    <property type="evidence" value="ECO:0000318"/>
    <property type="project" value="GO_Central"/>
</dbReference>
<evidence type="ECO:0000256" key="2">
    <source>
        <dbReference type="ARBA" id="ARBA00022771"/>
    </source>
</evidence>
<sequence>MFRRGSNSTNDFTILFDVPNGNDMTTANINSNNINATTEEEFMSDPYTYYSSSSSSCSSPVDCTLSLGPASSRQSTRITGSSTSVPKIYWDVRSRSKQSKQSPSSPCNNGSIGRGGGGGGGGSAAVADFLLPRRCANCDTTSTPLWRNGPRGPKSLCNACGIRYKKEERLAAAATAIGGGAPATVHVNPWTAAYQPVMSGGNGAIRKNNAQQTSSMSDEHTPIPYYSWCL</sequence>
<dbReference type="Pfam" id="PF00320">
    <property type="entry name" value="GATA"/>
    <property type="match status" value="1"/>
</dbReference>
<evidence type="ECO:0000256" key="7">
    <source>
        <dbReference type="ARBA" id="ARBA00024019"/>
    </source>
</evidence>